<comment type="caution">
    <text evidence="5">The sequence shown here is derived from an EMBL/GenBank/DDBJ whole genome shotgun (WGS) entry which is preliminary data.</text>
</comment>
<evidence type="ECO:0000256" key="2">
    <source>
        <dbReference type="ARBA" id="ARBA00023002"/>
    </source>
</evidence>
<evidence type="ECO:0000256" key="3">
    <source>
        <dbReference type="ARBA" id="ARBA00035112"/>
    </source>
</evidence>
<dbReference type="PANTHER" id="PTHR33365:SF11">
    <property type="entry name" value="TAT PATHWAY SIGNAL SEQUENCE"/>
    <property type="match status" value="1"/>
</dbReference>
<evidence type="ECO:0008006" key="7">
    <source>
        <dbReference type="Google" id="ProtNLM"/>
    </source>
</evidence>
<accession>A0A8H4R9J2</accession>
<dbReference type="InterPro" id="IPR021765">
    <property type="entry name" value="UstYa-like"/>
</dbReference>
<evidence type="ECO:0000256" key="4">
    <source>
        <dbReference type="SAM" id="Phobius"/>
    </source>
</evidence>
<proteinExistence type="inferred from homology"/>
<keyword evidence="4" id="KW-0812">Transmembrane</keyword>
<keyword evidence="4" id="KW-1133">Transmembrane helix</keyword>
<organism evidence="5 6">
    <name type="scientific">Cudoniella acicularis</name>
    <dbReference type="NCBI Taxonomy" id="354080"/>
    <lineage>
        <taxon>Eukaryota</taxon>
        <taxon>Fungi</taxon>
        <taxon>Dikarya</taxon>
        <taxon>Ascomycota</taxon>
        <taxon>Pezizomycotina</taxon>
        <taxon>Leotiomycetes</taxon>
        <taxon>Helotiales</taxon>
        <taxon>Tricladiaceae</taxon>
        <taxon>Cudoniella</taxon>
    </lineage>
</organism>
<dbReference type="Pfam" id="PF11807">
    <property type="entry name" value="UstYa"/>
    <property type="match status" value="1"/>
</dbReference>
<dbReference type="PANTHER" id="PTHR33365">
    <property type="entry name" value="YALI0B05434P"/>
    <property type="match status" value="1"/>
</dbReference>
<sequence length="276" mass="31432">MTLPPFDTEEDVTVGDYESYTSSDDVRSDEKLGCLEEQSPFISGVSLKSASSLKKKTRNPCWFYICIIQAVLFAGVVSFYYINPASRMACPGTSPAVQLPTRSLRYLRDHYYGSPDAFDNETILNETVSRWYDFSSDHRGYVSIPEWREMGLDPPLRTDSMGFMMEGYIISYYHQMHCLAYVFAQYGYRKLGKPTDSVVDEHVIHCIDYLRLSAMCTADSTPEGGLPYGDWGTHQCRDYTALQSWAEPRMVFNFTTRTGRRIDVDNKPSANTASRT</sequence>
<evidence type="ECO:0000313" key="5">
    <source>
        <dbReference type="EMBL" id="KAF4625985.1"/>
    </source>
</evidence>
<keyword evidence="4" id="KW-0472">Membrane</keyword>
<dbReference type="GO" id="GO:0016491">
    <property type="term" value="F:oxidoreductase activity"/>
    <property type="evidence" value="ECO:0007669"/>
    <property type="project" value="UniProtKB-KW"/>
</dbReference>
<keyword evidence="6" id="KW-1185">Reference proteome</keyword>
<dbReference type="Proteomes" id="UP000566819">
    <property type="component" value="Unassembled WGS sequence"/>
</dbReference>
<dbReference type="EMBL" id="JAAMPI010001249">
    <property type="protein sequence ID" value="KAF4625985.1"/>
    <property type="molecule type" value="Genomic_DNA"/>
</dbReference>
<comment type="pathway">
    <text evidence="1">Mycotoxin biosynthesis.</text>
</comment>
<reference evidence="5 6" key="1">
    <citation type="submission" date="2020-03" db="EMBL/GenBank/DDBJ databases">
        <title>Draft Genome Sequence of Cudoniella acicularis.</title>
        <authorList>
            <person name="Buettner E."/>
            <person name="Kellner H."/>
        </authorList>
    </citation>
    <scope>NUCLEOTIDE SEQUENCE [LARGE SCALE GENOMIC DNA]</scope>
    <source>
        <strain evidence="5 6">DSM 108380</strain>
    </source>
</reference>
<comment type="similarity">
    <text evidence="3">Belongs to the ustYa family.</text>
</comment>
<dbReference type="AlphaFoldDB" id="A0A8H4R9J2"/>
<dbReference type="GO" id="GO:0043386">
    <property type="term" value="P:mycotoxin biosynthetic process"/>
    <property type="evidence" value="ECO:0007669"/>
    <property type="project" value="InterPro"/>
</dbReference>
<evidence type="ECO:0000256" key="1">
    <source>
        <dbReference type="ARBA" id="ARBA00004685"/>
    </source>
</evidence>
<evidence type="ECO:0000313" key="6">
    <source>
        <dbReference type="Proteomes" id="UP000566819"/>
    </source>
</evidence>
<feature type="transmembrane region" description="Helical" evidence="4">
    <location>
        <begin position="61"/>
        <end position="82"/>
    </location>
</feature>
<protein>
    <recommendedName>
        <fullName evidence="7">Oxidase ustYa</fullName>
    </recommendedName>
</protein>
<name>A0A8H4R9J2_9HELO</name>
<keyword evidence="2" id="KW-0560">Oxidoreductase</keyword>
<dbReference type="OrthoDB" id="3687641at2759"/>
<gene>
    <name evidence="5" type="ORF">G7Y89_g12178</name>
</gene>